<dbReference type="Pfam" id="PF00534">
    <property type="entry name" value="Glycos_transf_1"/>
    <property type="match status" value="1"/>
</dbReference>
<dbReference type="Gene3D" id="3.40.50.2000">
    <property type="entry name" value="Glycogen Phosphorylase B"/>
    <property type="match status" value="2"/>
</dbReference>
<dbReference type="PANTHER" id="PTHR12526">
    <property type="entry name" value="GLYCOSYLTRANSFERASE"/>
    <property type="match status" value="1"/>
</dbReference>
<evidence type="ECO:0000313" key="4">
    <source>
        <dbReference type="Proteomes" id="UP000421283"/>
    </source>
</evidence>
<feature type="domain" description="Glycosyltransferase subfamily 4-like N-terminal" evidence="2">
    <location>
        <begin position="15"/>
        <end position="190"/>
    </location>
</feature>
<sequence length="393" mass="45205">MNKPNILFLLKGLEIGGLEVVTAVLANKFVEEGHQVSVFSFLGGKHSIADRFDARIKLYQQDDYSRSKENVAKLRKVLVDDKIDIIINQWGLPYTPIKTARKAAKGLDVKIISVYHNAPSFNGRIQKLNIALMGCENLMKRLALRLMRFAFKKVTSRAMAYIYRHSDLFLVLSPSYIEEFKRFTGVSDDRYLQVLTNPITVEHDGYEYAFNEKQKEIIYVGRLDFVQKRVYRVIDTWNYLEERFPDWRLTIVGDGEDRENLENHVKYLGLKRVSFEGFQKPIDYYKRASILLLTSDFEGFPLVLAECMSFGVVPAVYNSYSAVCDIIDGDKDGIVLPYHKQGYDANEAAGMIAKIMKDDGKREQMALAAIKKSKEYSVEKIFSEWKRVFNGCI</sequence>
<dbReference type="InterPro" id="IPR028098">
    <property type="entry name" value="Glyco_trans_4-like_N"/>
</dbReference>
<dbReference type="EMBL" id="VZAP01000062">
    <property type="protein sequence ID" value="MQO92062.1"/>
    <property type="molecule type" value="Genomic_DNA"/>
</dbReference>
<evidence type="ECO:0000259" key="1">
    <source>
        <dbReference type="Pfam" id="PF00534"/>
    </source>
</evidence>
<dbReference type="Proteomes" id="UP000421283">
    <property type="component" value="Unassembled WGS sequence"/>
</dbReference>
<gene>
    <name evidence="3" type="ORF">F7D31_05145</name>
</gene>
<dbReference type="InterPro" id="IPR001296">
    <property type="entry name" value="Glyco_trans_1"/>
</dbReference>
<comment type="caution">
    <text evidence="3">The sequence shown here is derived from an EMBL/GenBank/DDBJ whole genome shotgun (WGS) entry which is preliminary data.</text>
</comment>
<evidence type="ECO:0000259" key="2">
    <source>
        <dbReference type="Pfam" id="PF13439"/>
    </source>
</evidence>
<evidence type="ECO:0000313" key="3">
    <source>
        <dbReference type="EMBL" id="MQO92062.1"/>
    </source>
</evidence>
<dbReference type="PANTHER" id="PTHR12526:SF628">
    <property type="entry name" value="MANNOSYLGLUCOSYLGLYCERATE SYNTHASE"/>
    <property type="match status" value="1"/>
</dbReference>
<dbReference type="Pfam" id="PF13439">
    <property type="entry name" value="Glyco_transf_4"/>
    <property type="match status" value="1"/>
</dbReference>
<feature type="domain" description="Glycosyl transferase family 1" evidence="1">
    <location>
        <begin position="208"/>
        <end position="371"/>
    </location>
</feature>
<name>A0AA90VIY2_9BACT</name>
<reference evidence="4" key="1">
    <citation type="submission" date="2019-09" db="EMBL/GenBank/DDBJ databases">
        <title>Distinct polysaccharide growth profiles of human intestinal Prevotella copri isolates.</title>
        <authorList>
            <person name="Fehlner-Peach H."/>
            <person name="Magnabosco C."/>
            <person name="Raghavan V."/>
            <person name="Scher J.U."/>
            <person name="Tett A."/>
            <person name="Cox L.M."/>
            <person name="Gottsegen C."/>
            <person name="Watters A."/>
            <person name="Wiltshire- Gordon J.D."/>
            <person name="Segata N."/>
            <person name="Bonneau R."/>
            <person name="Littman D.R."/>
        </authorList>
    </citation>
    <scope>NUCLEOTIDE SEQUENCE [LARGE SCALE GENOMIC DNA]</scope>
    <source>
        <strain evidence="4">iAU3127</strain>
    </source>
</reference>
<protein>
    <submittedName>
        <fullName evidence="3">Glycosyltransferase family 4 protein</fullName>
    </submittedName>
</protein>
<proteinExistence type="predicted"/>
<dbReference type="GO" id="GO:0016757">
    <property type="term" value="F:glycosyltransferase activity"/>
    <property type="evidence" value="ECO:0007669"/>
    <property type="project" value="InterPro"/>
</dbReference>
<accession>A0AA90VIY2</accession>
<dbReference type="AlphaFoldDB" id="A0AA90VIY2"/>
<organism evidence="3 4">
    <name type="scientific">Segatella copri</name>
    <dbReference type="NCBI Taxonomy" id="165179"/>
    <lineage>
        <taxon>Bacteria</taxon>
        <taxon>Pseudomonadati</taxon>
        <taxon>Bacteroidota</taxon>
        <taxon>Bacteroidia</taxon>
        <taxon>Bacteroidales</taxon>
        <taxon>Prevotellaceae</taxon>
        <taxon>Segatella</taxon>
    </lineage>
</organism>
<dbReference type="SUPFAM" id="SSF53756">
    <property type="entry name" value="UDP-Glycosyltransferase/glycogen phosphorylase"/>
    <property type="match status" value="1"/>
</dbReference>